<evidence type="ECO:0000313" key="1">
    <source>
        <dbReference type="EMBL" id="VYT49518.1"/>
    </source>
</evidence>
<accession>A0A6N2X7J2</accession>
<proteinExistence type="predicted"/>
<name>A0A6N2X7J2_9BACE</name>
<dbReference type="EMBL" id="CACRSZ010000085">
    <property type="protein sequence ID" value="VYT49518.1"/>
    <property type="molecule type" value="Genomic_DNA"/>
</dbReference>
<sequence>METAQFQCSLFNIKAWNAMLYLQWRPKKNCNTNIVIESILQHKNHYIFLVLR</sequence>
<reference evidence="1" key="1">
    <citation type="submission" date="2019-11" db="EMBL/GenBank/DDBJ databases">
        <authorList>
            <person name="Feng L."/>
        </authorList>
    </citation>
    <scope>NUCLEOTIDE SEQUENCE</scope>
    <source>
        <strain evidence="1">BfaecisLFYP10</strain>
    </source>
</reference>
<gene>
    <name evidence="1" type="ORF">BFLFYP10_03893</name>
</gene>
<organism evidence="1">
    <name type="scientific">Bacteroides faecis</name>
    <dbReference type="NCBI Taxonomy" id="674529"/>
    <lineage>
        <taxon>Bacteria</taxon>
        <taxon>Pseudomonadati</taxon>
        <taxon>Bacteroidota</taxon>
        <taxon>Bacteroidia</taxon>
        <taxon>Bacteroidales</taxon>
        <taxon>Bacteroidaceae</taxon>
        <taxon>Bacteroides</taxon>
    </lineage>
</organism>
<protein>
    <submittedName>
        <fullName evidence="1">Uncharacterized protein</fullName>
    </submittedName>
</protein>
<dbReference type="AlphaFoldDB" id="A0A6N2X7J2"/>